<protein>
    <recommendedName>
        <fullName evidence="9">Lipoprotein signal peptidase</fullName>
        <ecNumber evidence="9">3.4.23.36</ecNumber>
    </recommendedName>
    <alternativeName>
        <fullName evidence="9">Prolipoprotein signal peptidase</fullName>
    </alternativeName>
    <alternativeName>
        <fullName evidence="9">Signal peptidase II</fullName>
        <shortName evidence="9">SPase II</shortName>
    </alternativeName>
</protein>
<evidence type="ECO:0000313" key="12">
    <source>
        <dbReference type="Proteomes" id="UP001500618"/>
    </source>
</evidence>
<evidence type="ECO:0000256" key="6">
    <source>
        <dbReference type="ARBA" id="ARBA00022801"/>
    </source>
</evidence>
<dbReference type="EC" id="3.4.23.36" evidence="9"/>
<evidence type="ECO:0000256" key="4">
    <source>
        <dbReference type="ARBA" id="ARBA00022692"/>
    </source>
</evidence>
<keyword evidence="12" id="KW-1185">Reference proteome</keyword>
<dbReference type="PRINTS" id="PR00781">
    <property type="entry name" value="LIPOSIGPTASE"/>
</dbReference>
<dbReference type="PANTHER" id="PTHR33695">
    <property type="entry name" value="LIPOPROTEIN SIGNAL PEPTIDASE"/>
    <property type="match status" value="1"/>
</dbReference>
<feature type="transmembrane region" description="Helical" evidence="9">
    <location>
        <begin position="66"/>
        <end position="93"/>
    </location>
</feature>
<keyword evidence="7 9" id="KW-1133">Transmembrane helix</keyword>
<evidence type="ECO:0000256" key="2">
    <source>
        <dbReference type="ARBA" id="ARBA00022475"/>
    </source>
</evidence>
<evidence type="ECO:0000313" key="11">
    <source>
        <dbReference type="EMBL" id="GAA1692098.1"/>
    </source>
</evidence>
<comment type="pathway">
    <text evidence="9">Protein modification; lipoprotein biosynthesis (signal peptide cleavage).</text>
</comment>
<keyword evidence="5 9" id="KW-0064">Aspartyl protease</keyword>
<feature type="active site" evidence="9">
    <location>
        <position position="150"/>
    </location>
</feature>
<keyword evidence="2 9" id="KW-1003">Cell membrane</keyword>
<accession>A0ABN2HR77</accession>
<comment type="subcellular location">
    <subcellularLocation>
        <location evidence="9">Cell membrane</location>
        <topology evidence="9">Multi-pass membrane protein</topology>
    </subcellularLocation>
</comment>
<evidence type="ECO:0000256" key="3">
    <source>
        <dbReference type="ARBA" id="ARBA00022670"/>
    </source>
</evidence>
<dbReference type="EMBL" id="BAAANY010000019">
    <property type="protein sequence ID" value="GAA1692098.1"/>
    <property type="molecule type" value="Genomic_DNA"/>
</dbReference>
<evidence type="ECO:0000256" key="1">
    <source>
        <dbReference type="ARBA" id="ARBA00006139"/>
    </source>
</evidence>
<dbReference type="InterPro" id="IPR001872">
    <property type="entry name" value="Peptidase_A8"/>
</dbReference>
<comment type="caution">
    <text evidence="11">The sequence shown here is derived from an EMBL/GenBank/DDBJ whole genome shotgun (WGS) entry which is preliminary data.</text>
</comment>
<comment type="catalytic activity">
    <reaction evidence="9">
        <text>Release of signal peptides from bacterial membrane prolipoproteins. Hydrolyzes -Xaa-Yaa-Zaa-|-(S,diacylglyceryl)Cys-, in which Xaa is hydrophobic (preferably Leu), and Yaa (Ala or Ser) and Zaa (Gly or Ala) have small, neutral side chains.</text>
        <dbReference type="EC" id="3.4.23.36"/>
    </reaction>
</comment>
<keyword evidence="8 9" id="KW-0472">Membrane</keyword>
<organism evidence="11 12">
    <name type="scientific">Fodinicola feengrottensis</name>
    <dbReference type="NCBI Taxonomy" id="435914"/>
    <lineage>
        <taxon>Bacteria</taxon>
        <taxon>Bacillati</taxon>
        <taxon>Actinomycetota</taxon>
        <taxon>Actinomycetes</taxon>
        <taxon>Mycobacteriales</taxon>
        <taxon>Fodinicola</taxon>
    </lineage>
</organism>
<dbReference type="PANTHER" id="PTHR33695:SF1">
    <property type="entry name" value="LIPOPROTEIN SIGNAL PEPTIDASE"/>
    <property type="match status" value="1"/>
</dbReference>
<dbReference type="Pfam" id="PF01252">
    <property type="entry name" value="Peptidase_A8"/>
    <property type="match status" value="1"/>
</dbReference>
<name>A0ABN2HR77_9ACTN</name>
<reference evidence="11 12" key="1">
    <citation type="journal article" date="2019" name="Int. J. Syst. Evol. Microbiol.">
        <title>The Global Catalogue of Microorganisms (GCM) 10K type strain sequencing project: providing services to taxonomists for standard genome sequencing and annotation.</title>
        <authorList>
            <consortium name="The Broad Institute Genomics Platform"/>
            <consortium name="The Broad Institute Genome Sequencing Center for Infectious Disease"/>
            <person name="Wu L."/>
            <person name="Ma J."/>
        </authorList>
    </citation>
    <scope>NUCLEOTIDE SEQUENCE [LARGE SCALE GENOMIC DNA]</scope>
    <source>
        <strain evidence="11 12">JCM 14718</strain>
    </source>
</reference>
<feature type="transmembrane region" description="Helical" evidence="9">
    <location>
        <begin position="102"/>
        <end position="120"/>
    </location>
</feature>
<feature type="active site" evidence="9">
    <location>
        <position position="136"/>
    </location>
</feature>
<feature type="transmembrane region" description="Helical" evidence="9">
    <location>
        <begin position="21"/>
        <end position="46"/>
    </location>
</feature>
<keyword evidence="4 9" id="KW-0812">Transmembrane</keyword>
<evidence type="ECO:0000256" key="5">
    <source>
        <dbReference type="ARBA" id="ARBA00022750"/>
    </source>
</evidence>
<keyword evidence="6 9" id="KW-0378">Hydrolase</keyword>
<evidence type="ECO:0000256" key="9">
    <source>
        <dbReference type="HAMAP-Rule" id="MF_00161"/>
    </source>
</evidence>
<comment type="function">
    <text evidence="9">This protein specifically catalyzes the removal of signal peptides from prolipoproteins.</text>
</comment>
<feature type="transmembrane region" description="Helical" evidence="9">
    <location>
        <begin position="140"/>
        <end position="165"/>
    </location>
</feature>
<dbReference type="NCBIfam" id="TIGR00077">
    <property type="entry name" value="lspA"/>
    <property type="match status" value="1"/>
</dbReference>
<evidence type="ECO:0000256" key="8">
    <source>
        <dbReference type="ARBA" id="ARBA00023136"/>
    </source>
</evidence>
<proteinExistence type="inferred from homology"/>
<dbReference type="HAMAP" id="MF_00161">
    <property type="entry name" value="LspA"/>
    <property type="match status" value="1"/>
</dbReference>
<keyword evidence="3 9" id="KW-0645">Protease</keyword>
<dbReference type="Proteomes" id="UP001500618">
    <property type="component" value="Unassembled WGS sequence"/>
</dbReference>
<comment type="similarity">
    <text evidence="1 9 10">Belongs to the peptidase A8 family.</text>
</comment>
<evidence type="ECO:0000256" key="7">
    <source>
        <dbReference type="ARBA" id="ARBA00022989"/>
    </source>
</evidence>
<dbReference type="RefSeq" id="WP_163571523.1">
    <property type="nucleotide sequence ID" value="NZ_BAAANY010000019.1"/>
</dbReference>
<gene>
    <name evidence="9 11" type="primary">lspA</name>
    <name evidence="11" type="ORF">GCM10009765_46840</name>
</gene>
<evidence type="ECO:0000256" key="10">
    <source>
        <dbReference type="RuleBase" id="RU004181"/>
    </source>
</evidence>
<sequence length="191" mass="19981">MSTTGDDEPAAVRPRPLLGRILPFAVIAVVVIGLDQLTKALVVAYLEGRPPIWLIGNLVSLQPTRNTGAAFSLGQTYTVVLSLFAIGVIGYIIRIARKLKSLGWAIALGLILGGAAGNLTDRIFRAPAPLQGGVVDFVSIGWWPIFNVADSCLCVGVGLVVLLVFRGIGVDGQRMGDQSAKSDGPVSDSSS</sequence>